<dbReference type="eggNOG" id="COG0598">
    <property type="taxonomic scope" value="Bacteria"/>
</dbReference>
<reference evidence="13" key="2">
    <citation type="submission" date="2011-01" db="EMBL/GenBank/DDBJ databases">
        <title>The complete genome of Nitratifractor salsuginis DSM 16511.</title>
        <authorList>
            <consortium name="US DOE Joint Genome Institute (JGI-PGF)"/>
            <person name="Lucas S."/>
            <person name="Copeland A."/>
            <person name="Lapidus A."/>
            <person name="Bruce D."/>
            <person name="Goodwin L."/>
            <person name="Pitluck S."/>
            <person name="Kyrpides N."/>
            <person name="Mavromatis K."/>
            <person name="Ivanova N."/>
            <person name="Mikhailova N."/>
            <person name="Zeytun A."/>
            <person name="Detter J.C."/>
            <person name="Tapia R."/>
            <person name="Han C."/>
            <person name="Land M."/>
            <person name="Hauser L."/>
            <person name="Markowitz V."/>
            <person name="Cheng J.-F."/>
            <person name="Hugenholtz P."/>
            <person name="Woyke T."/>
            <person name="Wu D."/>
            <person name="Tindall B."/>
            <person name="Schuetze A."/>
            <person name="Brambilla E."/>
            <person name="Klenk H.-P."/>
            <person name="Eisen J.A."/>
        </authorList>
    </citation>
    <scope>NUCLEOTIDE SEQUENCE [LARGE SCALE GENOMIC DNA]</scope>
    <source>
        <strain evidence="13">DSM 16511 / JCM 12458 / E9I37-1</strain>
    </source>
</reference>
<evidence type="ECO:0000256" key="2">
    <source>
        <dbReference type="ARBA" id="ARBA00009765"/>
    </source>
</evidence>
<evidence type="ECO:0000256" key="7">
    <source>
        <dbReference type="ARBA" id="ARBA00022833"/>
    </source>
</evidence>
<keyword evidence="6 11" id="KW-0812">Transmembrane</keyword>
<evidence type="ECO:0000256" key="4">
    <source>
        <dbReference type="ARBA" id="ARBA00022475"/>
    </source>
</evidence>
<dbReference type="Gene3D" id="1.20.58.340">
    <property type="entry name" value="Magnesium transport protein CorA, transmembrane region"/>
    <property type="match status" value="2"/>
</dbReference>
<dbReference type="GO" id="GO:0005886">
    <property type="term" value="C:plasma membrane"/>
    <property type="evidence" value="ECO:0007669"/>
    <property type="project" value="UniProtKB-SubCell"/>
</dbReference>
<evidence type="ECO:0000256" key="10">
    <source>
        <dbReference type="ARBA" id="ARBA00023136"/>
    </source>
</evidence>
<feature type="transmembrane region" description="Helical" evidence="11">
    <location>
        <begin position="202"/>
        <end position="222"/>
    </location>
</feature>
<protein>
    <submittedName>
        <fullName evidence="12">Mg2 transporter protein CorA family protein</fullName>
    </submittedName>
</protein>
<dbReference type="HOGENOM" id="CLU_089572_0_0_7"/>
<keyword evidence="3" id="KW-0813">Transport</keyword>
<feature type="transmembrane region" description="Helical" evidence="11">
    <location>
        <begin position="242"/>
        <end position="260"/>
    </location>
</feature>
<comment type="subcellular location">
    <subcellularLocation>
        <location evidence="1">Cell membrane</location>
        <topology evidence="1">Multi-pass membrane protein</topology>
    </subcellularLocation>
</comment>
<dbReference type="Pfam" id="PF01544">
    <property type="entry name" value="CorA"/>
    <property type="match status" value="1"/>
</dbReference>
<dbReference type="Proteomes" id="UP000008633">
    <property type="component" value="Chromosome"/>
</dbReference>
<dbReference type="GO" id="GO:0015095">
    <property type="term" value="F:magnesium ion transmembrane transporter activity"/>
    <property type="evidence" value="ECO:0007669"/>
    <property type="project" value="TreeGrafter"/>
</dbReference>
<keyword evidence="9" id="KW-0406">Ion transport</keyword>
<sequence>MNKEFAEFLDTLILEDIENPEHPSDFESGHDYAVLILRLPHRGKNGELEVNSLAFLTRQGKCYRYNRDKRDFEAIGTFQDLHRILDETTDRLVREIRQYHVEIDRLEETLYDDHSPRDFMERWITYKKEVSLINRLMFHATLSFELFVHYGKKSKDFDELAYADILEHMTRVRDLSKAAMEKLDNLHDFYRTKVDERMNRNMYWLTIISAIFLPLTLVTGFFGMNTGGLPYTDDPNGTAKVIIVSLILEAVFLVSFLLMMSPRIKRFRRKTPSV</sequence>
<dbReference type="STRING" id="749222.Nitsa_2060"/>
<evidence type="ECO:0000256" key="9">
    <source>
        <dbReference type="ARBA" id="ARBA00023065"/>
    </source>
</evidence>
<reference evidence="12 13" key="1">
    <citation type="journal article" date="2011" name="Stand. Genomic Sci.">
        <title>Complete genome sequence of Nitratifractor salsuginis type strain (E9I37-1).</title>
        <authorList>
            <person name="Anderson I."/>
            <person name="Sikorski J."/>
            <person name="Zeytun A."/>
            <person name="Nolan M."/>
            <person name="Lapidus A."/>
            <person name="Lucas S."/>
            <person name="Hammon N."/>
            <person name="Deshpande S."/>
            <person name="Cheng J.F."/>
            <person name="Tapia R."/>
            <person name="Han C."/>
            <person name="Goodwin L."/>
            <person name="Pitluck S."/>
            <person name="Liolios K."/>
            <person name="Pagani I."/>
            <person name="Ivanova N."/>
            <person name="Huntemann M."/>
            <person name="Mavromatis K."/>
            <person name="Ovchinikova G."/>
            <person name="Pati A."/>
            <person name="Chen A."/>
            <person name="Palaniappan K."/>
            <person name="Land M."/>
            <person name="Hauser L."/>
            <person name="Brambilla E.M."/>
            <person name="Ngatchou-Djao O.D."/>
            <person name="Rohde M."/>
            <person name="Tindall B.J."/>
            <person name="Goker M."/>
            <person name="Detter J.C."/>
            <person name="Woyke T."/>
            <person name="Bristow J."/>
            <person name="Eisen J.A."/>
            <person name="Markowitz V."/>
            <person name="Hugenholtz P."/>
            <person name="Klenk H.P."/>
            <person name="Kyrpides N.C."/>
        </authorList>
    </citation>
    <scope>NUCLEOTIDE SEQUENCE [LARGE SCALE GENOMIC DNA]</scope>
    <source>
        <strain evidence="13">DSM 16511 / JCM 12458 / E9I37-1</strain>
    </source>
</reference>
<dbReference type="OrthoDB" id="9803416at2"/>
<evidence type="ECO:0000256" key="6">
    <source>
        <dbReference type="ARBA" id="ARBA00022692"/>
    </source>
</evidence>
<evidence type="ECO:0000256" key="11">
    <source>
        <dbReference type="SAM" id="Phobius"/>
    </source>
</evidence>
<evidence type="ECO:0000313" key="12">
    <source>
        <dbReference type="EMBL" id="ADV47301.1"/>
    </source>
</evidence>
<keyword evidence="8 11" id="KW-1133">Transmembrane helix</keyword>
<evidence type="ECO:0000256" key="1">
    <source>
        <dbReference type="ARBA" id="ARBA00004651"/>
    </source>
</evidence>
<accession>E6X388</accession>
<dbReference type="GO" id="GO:0000287">
    <property type="term" value="F:magnesium ion binding"/>
    <property type="evidence" value="ECO:0007669"/>
    <property type="project" value="TreeGrafter"/>
</dbReference>
<organism evidence="12 13">
    <name type="scientific">Nitratifractor salsuginis (strain DSM 16511 / JCM 12458 / E9I37-1)</name>
    <dbReference type="NCBI Taxonomy" id="749222"/>
    <lineage>
        <taxon>Bacteria</taxon>
        <taxon>Pseudomonadati</taxon>
        <taxon>Campylobacterota</taxon>
        <taxon>Epsilonproteobacteria</taxon>
        <taxon>Campylobacterales</taxon>
        <taxon>Sulfurovaceae</taxon>
        <taxon>Nitratifractor</taxon>
    </lineage>
</organism>
<keyword evidence="5" id="KW-0997">Cell inner membrane</keyword>
<dbReference type="GO" id="GO:0015087">
    <property type="term" value="F:cobalt ion transmembrane transporter activity"/>
    <property type="evidence" value="ECO:0007669"/>
    <property type="project" value="TreeGrafter"/>
</dbReference>
<dbReference type="RefSeq" id="WP_013554986.1">
    <property type="nucleotide sequence ID" value="NC_014935.1"/>
</dbReference>
<dbReference type="InterPro" id="IPR045861">
    <property type="entry name" value="CorA_cytoplasmic_dom"/>
</dbReference>
<keyword evidence="13" id="KW-1185">Reference proteome</keyword>
<keyword evidence="4" id="KW-1003">Cell membrane</keyword>
<gene>
    <name evidence="12" type="ordered locus">Nitsa_2060</name>
</gene>
<dbReference type="SUPFAM" id="SSF143865">
    <property type="entry name" value="CorA soluble domain-like"/>
    <property type="match status" value="1"/>
</dbReference>
<name>E6X388_NITSE</name>
<dbReference type="EMBL" id="CP002452">
    <property type="protein sequence ID" value="ADV47301.1"/>
    <property type="molecule type" value="Genomic_DNA"/>
</dbReference>
<proteinExistence type="inferred from homology"/>
<evidence type="ECO:0000256" key="5">
    <source>
        <dbReference type="ARBA" id="ARBA00022519"/>
    </source>
</evidence>
<dbReference type="PANTHER" id="PTHR46494:SF3">
    <property type="entry name" value="ZINC TRANSPORT PROTEIN ZNTB"/>
    <property type="match status" value="1"/>
</dbReference>
<evidence type="ECO:0000256" key="3">
    <source>
        <dbReference type="ARBA" id="ARBA00022448"/>
    </source>
</evidence>
<dbReference type="InterPro" id="IPR045863">
    <property type="entry name" value="CorA_TM1_TM2"/>
</dbReference>
<keyword evidence="10 11" id="KW-0472">Membrane</keyword>
<evidence type="ECO:0000256" key="8">
    <source>
        <dbReference type="ARBA" id="ARBA00022989"/>
    </source>
</evidence>
<evidence type="ECO:0000313" key="13">
    <source>
        <dbReference type="Proteomes" id="UP000008633"/>
    </source>
</evidence>
<comment type="similarity">
    <text evidence="2">Belongs to the CorA metal ion transporter (MIT) (TC 1.A.35) family.</text>
</comment>
<dbReference type="GO" id="GO:0050897">
    <property type="term" value="F:cobalt ion binding"/>
    <property type="evidence" value="ECO:0007669"/>
    <property type="project" value="TreeGrafter"/>
</dbReference>
<dbReference type="SUPFAM" id="SSF144083">
    <property type="entry name" value="Magnesium transport protein CorA, transmembrane region"/>
    <property type="match status" value="1"/>
</dbReference>
<dbReference type="KEGG" id="nsa:Nitsa_2060"/>
<dbReference type="InterPro" id="IPR002523">
    <property type="entry name" value="MgTranspt_CorA/ZnTranspt_ZntB"/>
</dbReference>
<dbReference type="AlphaFoldDB" id="E6X388"/>
<keyword evidence="7" id="KW-0862">Zinc</keyword>
<dbReference type="PANTHER" id="PTHR46494">
    <property type="entry name" value="CORA FAMILY METAL ION TRANSPORTER (EUROFUNG)"/>
    <property type="match status" value="1"/>
</dbReference>